<dbReference type="Proteomes" id="UP000601223">
    <property type="component" value="Unassembled WGS sequence"/>
</dbReference>
<evidence type="ECO:0000256" key="1">
    <source>
        <dbReference type="SAM" id="MobiDB-lite"/>
    </source>
</evidence>
<feature type="compositionally biased region" description="Low complexity" evidence="1">
    <location>
        <begin position="24"/>
        <end position="38"/>
    </location>
</feature>
<keyword evidence="4" id="KW-1185">Reference proteome</keyword>
<reference evidence="3 4" key="1">
    <citation type="submission" date="2021-01" db="EMBL/GenBank/DDBJ databases">
        <title>Whole genome shotgun sequence of Catellatospora bangladeshensis NBRC 107357.</title>
        <authorList>
            <person name="Komaki H."/>
            <person name="Tamura T."/>
        </authorList>
    </citation>
    <scope>NUCLEOTIDE SEQUENCE [LARGE SCALE GENOMIC DNA]</scope>
    <source>
        <strain evidence="3 4">NBRC 107357</strain>
    </source>
</reference>
<dbReference type="RefSeq" id="WP_203755960.1">
    <property type="nucleotide sequence ID" value="NZ_BONF01000051.1"/>
</dbReference>
<keyword evidence="2" id="KW-0812">Transmembrane</keyword>
<keyword evidence="2" id="KW-0472">Membrane</keyword>
<dbReference type="EMBL" id="BONF01000051">
    <property type="protein sequence ID" value="GIF85679.1"/>
    <property type="molecule type" value="Genomic_DNA"/>
</dbReference>
<sequence length="324" mass="33286">MTQPAPDPSHPAVPQQGFLPPDGAYRAAAPQPTAADDPLVNPPEQRINGWAQRTGMLLRRSARPLAVIFTLTHALPAIGFGLLARSAGLRLGELDPGLLAEGGRNSIVGVLLAAGLAYVVVVLLPQLIGYAAATHHATRQAAGLTVSIGQSLRFGLRHLLGLAGYQVVTYVLVGVAVAGVAACCVGAADYLGLVPAALVYAYLAMATALVGPAYLLERGNAIATSFRLFHAALWPNCARLALVGLTLLASSFVEVMVTEIGDRTAAALGVTTGAPLIPLTGAALTAAVEVPLTMLLFSGVLITYAERLGAERGVDTAGLAGRLR</sequence>
<evidence type="ECO:0000313" key="3">
    <source>
        <dbReference type="EMBL" id="GIF85679.1"/>
    </source>
</evidence>
<feature type="transmembrane region" description="Helical" evidence="2">
    <location>
        <begin position="65"/>
        <end position="87"/>
    </location>
</feature>
<feature type="region of interest" description="Disordered" evidence="1">
    <location>
        <begin position="1"/>
        <end position="41"/>
    </location>
</feature>
<evidence type="ECO:0000313" key="4">
    <source>
        <dbReference type="Proteomes" id="UP000601223"/>
    </source>
</evidence>
<name>A0A8J3JNG8_9ACTN</name>
<keyword evidence="2" id="KW-1133">Transmembrane helix</keyword>
<evidence type="ECO:0000256" key="2">
    <source>
        <dbReference type="SAM" id="Phobius"/>
    </source>
</evidence>
<organism evidence="3 4">
    <name type="scientific">Catellatospora bangladeshensis</name>
    <dbReference type="NCBI Taxonomy" id="310355"/>
    <lineage>
        <taxon>Bacteria</taxon>
        <taxon>Bacillati</taxon>
        <taxon>Actinomycetota</taxon>
        <taxon>Actinomycetes</taxon>
        <taxon>Micromonosporales</taxon>
        <taxon>Micromonosporaceae</taxon>
        <taxon>Catellatospora</taxon>
    </lineage>
</organism>
<protein>
    <submittedName>
        <fullName evidence="3">Uncharacterized protein</fullName>
    </submittedName>
</protein>
<accession>A0A8J3JNG8</accession>
<feature type="compositionally biased region" description="Pro residues" evidence="1">
    <location>
        <begin position="1"/>
        <end position="11"/>
    </location>
</feature>
<feature type="transmembrane region" description="Helical" evidence="2">
    <location>
        <begin position="237"/>
        <end position="257"/>
    </location>
</feature>
<proteinExistence type="predicted"/>
<gene>
    <name evidence="3" type="ORF">Cba03nite_70280</name>
</gene>
<feature type="transmembrane region" description="Helical" evidence="2">
    <location>
        <begin position="107"/>
        <end position="130"/>
    </location>
</feature>
<comment type="caution">
    <text evidence="3">The sequence shown here is derived from an EMBL/GenBank/DDBJ whole genome shotgun (WGS) entry which is preliminary data.</text>
</comment>
<feature type="transmembrane region" description="Helical" evidence="2">
    <location>
        <begin position="194"/>
        <end position="216"/>
    </location>
</feature>
<dbReference type="AlphaFoldDB" id="A0A8J3JNG8"/>
<feature type="transmembrane region" description="Helical" evidence="2">
    <location>
        <begin position="167"/>
        <end position="188"/>
    </location>
</feature>
<feature type="transmembrane region" description="Helical" evidence="2">
    <location>
        <begin position="277"/>
        <end position="302"/>
    </location>
</feature>